<organism evidence="1 2">
    <name type="scientific">Pyronema omphalodes (strain CBS 100304)</name>
    <name type="common">Pyronema confluens</name>
    <dbReference type="NCBI Taxonomy" id="1076935"/>
    <lineage>
        <taxon>Eukaryota</taxon>
        <taxon>Fungi</taxon>
        <taxon>Dikarya</taxon>
        <taxon>Ascomycota</taxon>
        <taxon>Pezizomycotina</taxon>
        <taxon>Pezizomycetes</taxon>
        <taxon>Pezizales</taxon>
        <taxon>Pyronemataceae</taxon>
        <taxon>Pyronema</taxon>
    </lineage>
</organism>
<dbReference type="SUPFAM" id="SSF63829">
    <property type="entry name" value="Calcium-dependent phosphotriesterase"/>
    <property type="match status" value="1"/>
</dbReference>
<dbReference type="OMA" id="ELPIWIC"/>
<evidence type="ECO:0000313" key="1">
    <source>
        <dbReference type="EMBL" id="CCX05835.1"/>
    </source>
</evidence>
<dbReference type="AlphaFoldDB" id="U4L721"/>
<protein>
    <submittedName>
        <fullName evidence="1">Similar to Vegetative incompatibility protein HET-E-1 acc. no. Q00808</fullName>
    </submittedName>
</protein>
<dbReference type="STRING" id="1076935.U4L721"/>
<dbReference type="InterPro" id="IPR015943">
    <property type="entry name" value="WD40/YVTN_repeat-like_dom_sf"/>
</dbReference>
<keyword evidence="2" id="KW-1185">Reference proteome</keyword>
<dbReference type="Gene3D" id="2.130.10.10">
    <property type="entry name" value="YVTN repeat-like/Quinoprotein amine dehydrogenase"/>
    <property type="match status" value="1"/>
</dbReference>
<dbReference type="OrthoDB" id="538223at2759"/>
<name>U4L721_PYROM</name>
<sequence>MRKSFEAIIILKPYRLLLTGCREDNVIAFTDNSIRFVNKFREILAIAPLQIYSSAILFSPINSIVRNLSWGQIPRWVDKAPEVLDTWSPLLSTIRGGTVVKSIAFSPDSTLLASRTPDAIQLWGPRTGESCGNFEGDFKKGPHWTGTVVFSPDGNLIAANGYPADPDSKFSAL</sequence>
<evidence type="ECO:0000313" key="2">
    <source>
        <dbReference type="Proteomes" id="UP000018144"/>
    </source>
</evidence>
<reference evidence="1 2" key="1">
    <citation type="journal article" date="2013" name="PLoS Genet.">
        <title>The genome and development-dependent transcriptomes of Pyronema confluens: a window into fungal evolution.</title>
        <authorList>
            <person name="Traeger S."/>
            <person name="Altegoer F."/>
            <person name="Freitag M."/>
            <person name="Gabaldon T."/>
            <person name="Kempken F."/>
            <person name="Kumar A."/>
            <person name="Marcet-Houben M."/>
            <person name="Poggeler S."/>
            <person name="Stajich J.E."/>
            <person name="Nowrousian M."/>
        </authorList>
    </citation>
    <scope>NUCLEOTIDE SEQUENCE [LARGE SCALE GENOMIC DNA]</scope>
    <source>
        <strain evidence="2">CBS 100304</strain>
        <tissue evidence="1">Vegetative mycelium</tissue>
    </source>
</reference>
<accession>U4L721</accession>
<dbReference type="EMBL" id="HF935274">
    <property type="protein sequence ID" value="CCX05835.1"/>
    <property type="molecule type" value="Genomic_DNA"/>
</dbReference>
<proteinExistence type="predicted"/>
<gene>
    <name evidence="1" type="ORF">PCON_05422</name>
</gene>
<dbReference type="Proteomes" id="UP000018144">
    <property type="component" value="Unassembled WGS sequence"/>
</dbReference>